<feature type="transmembrane region" description="Helical" evidence="1">
    <location>
        <begin position="12"/>
        <end position="33"/>
    </location>
</feature>
<feature type="transmembrane region" description="Helical" evidence="1">
    <location>
        <begin position="45"/>
        <end position="65"/>
    </location>
</feature>
<keyword evidence="5" id="KW-1185">Reference proteome</keyword>
<feature type="transmembrane region" description="Helical" evidence="1">
    <location>
        <begin position="161"/>
        <end position="182"/>
    </location>
</feature>
<dbReference type="PIRSF" id="PIRSF007542">
    <property type="entry name" value="UCP007542"/>
    <property type="match status" value="1"/>
</dbReference>
<evidence type="ECO:0000256" key="1">
    <source>
        <dbReference type="SAM" id="Phobius"/>
    </source>
</evidence>
<sequence>MESLIAAGRKALASFYATLCGAGLILGALFVAASLTPSLVPRSSLTQGVLSGLCFAAGYALGAWLRWLWRRLGWPETKGPWRARWLGLMLTACVVAMLAALWWATTWQNRLRARMHMPEMDGVGMLTTATLAMVVFAMLLIAVRGFGWVRRVLSRRLKRRIPAPTAAVLASIATVLIFWTLANGVLVNVGMRMLDRLYSERDARIEEDLPQPLDALKSGGPGSLLQWKTQGRQGRRMIADGPDRAGIEVVTGHPALEPLRVYVGLGSAETPQARASLALEELVRVGAFERSVLVIATPTGTGWVDGESQRALEYLLHGDVATVAVQYSYFASWLALLSQPEYGVETARAVFATIYEHWRRLPRERRPRLYLHGLSLGAFHSDRSHDLAQVIGDPYDGALWAGPPFNTPTWRAATRMRDAGTPAWLPRVRNGEVMRFTSQRNHLNDGHERDARWGRYRIVFLQYASDAVTFFEPGSLWHRPDWMQPPLGPDVSPDIVWIPVVSFLQLAVDLMVAVSPPKGYGHTYAFAHYVDAWAALTGPSAWWTDSRIDALKQHAHP</sequence>
<dbReference type="AlphaFoldDB" id="A0A7G9RV54"/>
<keyword evidence="1" id="KW-0472">Membrane</keyword>
<evidence type="ECO:0000313" key="5">
    <source>
        <dbReference type="Proteomes" id="UP000515811"/>
    </source>
</evidence>
<dbReference type="GO" id="GO:0016787">
    <property type="term" value="F:hydrolase activity"/>
    <property type="evidence" value="ECO:0007669"/>
    <property type="project" value="UniProtKB-KW"/>
</dbReference>
<feature type="domain" description="Alpha/beta-hydrolase N-terminal" evidence="3">
    <location>
        <begin position="35"/>
        <end position="242"/>
    </location>
</feature>
<dbReference type="InterPro" id="IPR027787">
    <property type="entry name" value="Alpha/beta-hydrolase_catalytic"/>
</dbReference>
<feature type="domain" description="Alpha/beta-hydrolase catalytic" evidence="2">
    <location>
        <begin position="259"/>
        <end position="545"/>
    </location>
</feature>
<evidence type="ECO:0000313" key="4">
    <source>
        <dbReference type="EMBL" id="QNN59479.1"/>
    </source>
</evidence>
<dbReference type="Pfam" id="PF15420">
    <property type="entry name" value="Abhydrolase_9_N"/>
    <property type="match status" value="1"/>
</dbReference>
<dbReference type="InterPro" id="IPR012037">
    <property type="entry name" value="Alpha/beta-hydrolase_fam"/>
</dbReference>
<dbReference type="InterPro" id="IPR027788">
    <property type="entry name" value="Alpha/beta-hydrolase_N_dom"/>
</dbReference>
<keyword evidence="4" id="KW-0378">Hydrolase</keyword>
<name>A0A7G9RV54_9BURK</name>
<proteinExistence type="predicted"/>
<keyword evidence="1" id="KW-0812">Transmembrane</keyword>
<reference evidence="4 5" key="1">
    <citation type="submission" date="2020-08" db="EMBL/GenBank/DDBJ databases">
        <title>Genome sequence of Diaphorobacter ruginosibacter DSM 27467T.</title>
        <authorList>
            <person name="Hyun D.-W."/>
            <person name="Bae J.-W."/>
        </authorList>
    </citation>
    <scope>NUCLEOTIDE SEQUENCE [LARGE SCALE GENOMIC DNA]</scope>
    <source>
        <strain evidence="4 5">DSM 27467</strain>
    </source>
</reference>
<gene>
    <name evidence="4" type="ORF">H9K76_06970</name>
</gene>
<organism evidence="4 5">
    <name type="scientific">Diaphorobacter ruginosibacter</name>
    <dbReference type="NCBI Taxonomy" id="1715720"/>
    <lineage>
        <taxon>Bacteria</taxon>
        <taxon>Pseudomonadati</taxon>
        <taxon>Pseudomonadota</taxon>
        <taxon>Betaproteobacteria</taxon>
        <taxon>Burkholderiales</taxon>
        <taxon>Comamonadaceae</taxon>
        <taxon>Diaphorobacter</taxon>
    </lineage>
</organism>
<dbReference type="EMBL" id="CP060714">
    <property type="protein sequence ID" value="QNN59479.1"/>
    <property type="molecule type" value="Genomic_DNA"/>
</dbReference>
<protein>
    <submittedName>
        <fullName evidence="4">Alpha/beta-hydrolase family protein</fullName>
    </submittedName>
</protein>
<feature type="transmembrane region" description="Helical" evidence="1">
    <location>
        <begin position="125"/>
        <end position="149"/>
    </location>
</feature>
<feature type="transmembrane region" description="Helical" evidence="1">
    <location>
        <begin position="85"/>
        <end position="105"/>
    </location>
</feature>
<dbReference type="Proteomes" id="UP000515811">
    <property type="component" value="Chromosome"/>
</dbReference>
<evidence type="ECO:0000259" key="2">
    <source>
        <dbReference type="Pfam" id="PF10081"/>
    </source>
</evidence>
<keyword evidence="1" id="KW-1133">Transmembrane helix</keyword>
<dbReference type="Pfam" id="PF10081">
    <property type="entry name" value="Abhydrolase_9"/>
    <property type="match status" value="1"/>
</dbReference>
<dbReference type="KEGG" id="drg:H9K76_06970"/>
<evidence type="ECO:0000259" key="3">
    <source>
        <dbReference type="Pfam" id="PF15420"/>
    </source>
</evidence>
<accession>A0A7G9RV54</accession>